<evidence type="ECO:0000256" key="2">
    <source>
        <dbReference type="ARBA" id="ARBA00010989"/>
    </source>
</evidence>
<dbReference type="PANTHER" id="PTHR10961:SF37">
    <property type="entry name" value="FAD DEPENDENT OXIDOREDUCTASE DOMAIN-CONTAINING PROTEIN"/>
    <property type="match status" value="1"/>
</dbReference>
<evidence type="ECO:0000256" key="4">
    <source>
        <dbReference type="ARBA" id="ARBA00022827"/>
    </source>
</evidence>
<evidence type="ECO:0000313" key="8">
    <source>
        <dbReference type="EMBL" id="CRK20227.1"/>
    </source>
</evidence>
<dbReference type="GO" id="GO:0051698">
    <property type="term" value="F:saccharopine oxidase activity"/>
    <property type="evidence" value="ECO:0007669"/>
    <property type="project" value="TreeGrafter"/>
</dbReference>
<dbReference type="InterPro" id="IPR045170">
    <property type="entry name" value="MTOX"/>
</dbReference>
<keyword evidence="9" id="KW-1185">Reference proteome</keyword>
<dbReference type="Proteomes" id="UP000044602">
    <property type="component" value="Unassembled WGS sequence"/>
</dbReference>
<dbReference type="GO" id="GO:0008115">
    <property type="term" value="F:sarcosine oxidase activity"/>
    <property type="evidence" value="ECO:0007669"/>
    <property type="project" value="TreeGrafter"/>
</dbReference>
<accession>A0A0G4LDV1</accession>
<gene>
    <name evidence="8" type="ORF">BN1708_012779</name>
</gene>
<dbReference type="GO" id="GO:0050660">
    <property type="term" value="F:flavin adenine dinucleotide binding"/>
    <property type="evidence" value="ECO:0007669"/>
    <property type="project" value="InterPro"/>
</dbReference>
<dbReference type="AlphaFoldDB" id="A0A0G4LDV1"/>
<dbReference type="STRING" id="100787.A0A0G4LDV1"/>
<evidence type="ECO:0000256" key="1">
    <source>
        <dbReference type="ARBA" id="ARBA00001974"/>
    </source>
</evidence>
<dbReference type="PANTHER" id="PTHR10961">
    <property type="entry name" value="PEROXISOMAL SARCOSINE OXIDASE"/>
    <property type="match status" value="1"/>
</dbReference>
<dbReference type="EMBL" id="CVQH01011336">
    <property type="protein sequence ID" value="CRK20227.1"/>
    <property type="molecule type" value="Genomic_DNA"/>
</dbReference>
<feature type="compositionally biased region" description="Basic and acidic residues" evidence="6">
    <location>
        <begin position="200"/>
        <end position="209"/>
    </location>
</feature>
<keyword evidence="3" id="KW-0285">Flavoprotein</keyword>
<dbReference type="Gene3D" id="3.50.50.60">
    <property type="entry name" value="FAD/NAD(P)-binding domain"/>
    <property type="match status" value="1"/>
</dbReference>
<protein>
    <recommendedName>
        <fullName evidence="7">FAD dependent oxidoreductase domain-containing protein</fullName>
    </recommendedName>
</protein>
<dbReference type="Gene3D" id="3.30.9.10">
    <property type="entry name" value="D-Amino Acid Oxidase, subunit A, domain 2"/>
    <property type="match status" value="1"/>
</dbReference>
<dbReference type="InterPro" id="IPR036188">
    <property type="entry name" value="FAD/NAD-bd_sf"/>
</dbReference>
<keyword evidence="5" id="KW-0560">Oxidoreductase</keyword>
<proteinExistence type="inferred from homology"/>
<feature type="region of interest" description="Disordered" evidence="6">
    <location>
        <begin position="156"/>
        <end position="250"/>
    </location>
</feature>
<feature type="compositionally biased region" description="Basic and acidic residues" evidence="6">
    <location>
        <begin position="503"/>
        <end position="512"/>
    </location>
</feature>
<dbReference type="SUPFAM" id="SSF51905">
    <property type="entry name" value="FAD/NAD(P)-binding domain"/>
    <property type="match status" value="1"/>
</dbReference>
<evidence type="ECO:0000256" key="5">
    <source>
        <dbReference type="ARBA" id="ARBA00023002"/>
    </source>
</evidence>
<feature type="compositionally biased region" description="Low complexity" evidence="6">
    <location>
        <begin position="486"/>
        <end position="500"/>
    </location>
</feature>
<dbReference type="InterPro" id="IPR006076">
    <property type="entry name" value="FAD-dep_OxRdtase"/>
</dbReference>
<feature type="domain" description="FAD dependent oxidoreductase" evidence="7">
    <location>
        <begin position="630"/>
        <end position="989"/>
    </location>
</feature>
<name>A0A0G4LDV1_VERLO</name>
<comment type="similarity">
    <text evidence="2">Belongs to the MSOX/MTOX family.</text>
</comment>
<evidence type="ECO:0000256" key="6">
    <source>
        <dbReference type="SAM" id="MobiDB-lite"/>
    </source>
</evidence>
<feature type="compositionally biased region" description="Low complexity" evidence="6">
    <location>
        <begin position="183"/>
        <end position="197"/>
    </location>
</feature>
<dbReference type="Pfam" id="PF01266">
    <property type="entry name" value="DAO"/>
    <property type="match status" value="1"/>
</dbReference>
<comment type="cofactor">
    <cofactor evidence="1">
        <name>FAD</name>
        <dbReference type="ChEBI" id="CHEBI:57692"/>
    </cofactor>
</comment>
<evidence type="ECO:0000259" key="7">
    <source>
        <dbReference type="Pfam" id="PF01266"/>
    </source>
</evidence>
<feature type="region of interest" description="Disordered" evidence="6">
    <location>
        <begin position="463"/>
        <end position="562"/>
    </location>
</feature>
<evidence type="ECO:0000313" key="9">
    <source>
        <dbReference type="Proteomes" id="UP000044602"/>
    </source>
</evidence>
<reference evidence="8 9" key="1">
    <citation type="submission" date="2015-05" db="EMBL/GenBank/DDBJ databases">
        <authorList>
            <person name="Wang D.B."/>
            <person name="Wang M."/>
        </authorList>
    </citation>
    <scope>NUCLEOTIDE SEQUENCE [LARGE SCALE GENOMIC DNA]</scope>
    <source>
        <strain evidence="8">VL1</strain>
    </source>
</reference>
<evidence type="ECO:0000256" key="3">
    <source>
        <dbReference type="ARBA" id="ARBA00022630"/>
    </source>
</evidence>
<organism evidence="8 9">
    <name type="scientific">Verticillium longisporum</name>
    <name type="common">Verticillium dahliae var. longisporum</name>
    <dbReference type="NCBI Taxonomy" id="100787"/>
    <lineage>
        <taxon>Eukaryota</taxon>
        <taxon>Fungi</taxon>
        <taxon>Dikarya</taxon>
        <taxon>Ascomycota</taxon>
        <taxon>Pezizomycotina</taxon>
        <taxon>Sordariomycetes</taxon>
        <taxon>Hypocreomycetidae</taxon>
        <taxon>Glomerellales</taxon>
        <taxon>Plectosphaerellaceae</taxon>
        <taxon>Verticillium</taxon>
    </lineage>
</organism>
<keyword evidence="4" id="KW-0274">FAD</keyword>
<sequence>MLSQSPRSAGMSVYALMQPQSSDDSPEFFRQLIQRRFELALTTLPTRQEHTDAGLVTDLGDIIIHLLSMVSQIADEIVDDRRIKQRAYGAMVEDRTARRYTLAMSLQDVDASHRILKWVHPPDVKFSPCCPMHFLTRDRDMQSTLKSTVDGFSQAWQRPPVLHPSAGHARPVSMSVSVSEHIPSPSSTFSRSSGGQSVHDPSRDPRFEAHQPVLAEPARIDKPSPASEQNYSRPSERSESGADNDALADPDMEALRNRGKGTYTCKYGMSCTKGGVDMHGQLVIFERNCMFRIQPLVASAVRWSPQHLITFATTVHVISTPAHAHLPNWPNVPAGMSVYALMQPQSSDDSPEFFRQLIERRFELALTTLPTRQEHTDAGLVADLGDIIIHLLSMVSKIADEIVDDRRIKQRAYGAMVEDRTARRYTLAMSLQDVDASHRILKDMQSTLKSTVDGFSQAWQRPPVLHPSAGHARPVSMSVSVSEHIPSPSSTFSRSSGGQSVHDPSRDPRLEGHQPVLTEPARIDKPSPASEQNYSRPSERSESGADNDALADPDMDALRNRGKGTYTCKYGMSCTKGGVDMHGQLVIFERNCMFRQHMDKHKKPYKSLGQATHPVTASVTMADITQAQSIIIVGGGNFGAATALSLAKSHKDKVVTLIDTTLLANPRAASHDINKIVRDDYADILYMRMMVKAMQQWREDKLYTPYYHQVGMLRADPGNFSNGSMRNYQELNVQSRAEWLDVDEVRRRFNGAFADGDFEGLDKIMYNPDCGWAEADKALGAVLQAAQAEGMRHRVGDVEKLIFNEAGACVGVQFRGGDEMRADAVLLCTGARTPLLLADSAPDSGKDKYAGVPVCKNVLPQVKGESMGMTAEGVIKFNCDMSFTNMQLHKPSGQRMSMAPDDEQYATWFGRAFSSRFEKRALSTMRGLYGKEVDGVKIERFRMCWDATTKSHDFLITPHPHCANLFVATGGSFHGWKFLPVIGDYIVDMLFGRLAPEYADRWAWDPVSEDEHRANPTYDVEFDLPEWLDGGMQCTTW</sequence>